<keyword evidence="5" id="KW-0408">Iron</keyword>
<dbReference type="SUPFAM" id="SSF50022">
    <property type="entry name" value="ISP domain"/>
    <property type="match status" value="1"/>
</dbReference>
<comment type="function">
    <text evidence="1">Iron-sulfur subunit of the cytochrome bc1 complex, an essential component of the respiratory electron transport chain required for ATP synthesis. The bc1 complex catalyzes the oxidation of menaquinol and the reduction of cytochrome c in the respiratory chain. The bc1 complex operates through a Q-cycle mechanism that couples electron transfer to generation of the proton gradient that drives ATP synthesis.</text>
</comment>
<keyword evidence="12" id="KW-1185">Reference proteome</keyword>
<dbReference type="Gene3D" id="2.102.10.10">
    <property type="entry name" value="Rieske [2Fe-2S] iron-sulphur domain"/>
    <property type="match status" value="1"/>
</dbReference>
<sequence>MKTVAERSGAMCGGLDCACRISRRRLIGAAGAAGAAALGAAACGSPDEGPEPHDALRGTVVAQTSDIPVGGGSVVTDGKLVVTQPEEGDFKAFSAVCTHAGCTVQEVETTVNCLCHGSEFDIATGEVRSGPANRPLEELSVTVDGTDIVLDDDPATGGAAGA</sequence>
<reference evidence="11 12" key="1">
    <citation type="submission" date="2020-08" db="EMBL/GenBank/DDBJ databases">
        <title>Sequencing the genomes of 1000 actinobacteria strains.</title>
        <authorList>
            <person name="Klenk H.-P."/>
        </authorList>
    </citation>
    <scope>NUCLEOTIDE SEQUENCE [LARGE SCALE GENOMIC DNA]</scope>
    <source>
        <strain evidence="11 12">DSM 44593</strain>
    </source>
</reference>
<dbReference type="Pfam" id="PF00355">
    <property type="entry name" value="Rieske"/>
    <property type="match status" value="1"/>
</dbReference>
<keyword evidence="7" id="KW-1015">Disulfide bond</keyword>
<evidence type="ECO:0000256" key="2">
    <source>
        <dbReference type="ARBA" id="ARBA00015816"/>
    </source>
</evidence>
<dbReference type="GO" id="GO:0046872">
    <property type="term" value="F:metal ion binding"/>
    <property type="evidence" value="ECO:0007669"/>
    <property type="project" value="UniProtKB-KW"/>
</dbReference>
<gene>
    <name evidence="11" type="ORF">HNR25_004381</name>
</gene>
<dbReference type="PANTHER" id="PTHR10134">
    <property type="entry name" value="CYTOCHROME B-C1 COMPLEX SUBUNIT RIESKE, MITOCHONDRIAL"/>
    <property type="match status" value="1"/>
</dbReference>
<dbReference type="PROSITE" id="PS51318">
    <property type="entry name" value="TAT"/>
    <property type="match status" value="1"/>
</dbReference>
<dbReference type="InterPro" id="IPR036922">
    <property type="entry name" value="Rieske_2Fe-2S_sf"/>
</dbReference>
<evidence type="ECO:0000256" key="4">
    <source>
        <dbReference type="ARBA" id="ARBA00022723"/>
    </source>
</evidence>
<evidence type="ECO:0000259" key="10">
    <source>
        <dbReference type="PROSITE" id="PS51296"/>
    </source>
</evidence>
<dbReference type="PROSITE" id="PS51296">
    <property type="entry name" value="RIESKE"/>
    <property type="match status" value="1"/>
</dbReference>
<evidence type="ECO:0000256" key="5">
    <source>
        <dbReference type="ARBA" id="ARBA00023004"/>
    </source>
</evidence>
<dbReference type="InterPro" id="IPR017941">
    <property type="entry name" value="Rieske_2Fe-2S"/>
</dbReference>
<dbReference type="CDD" id="cd03467">
    <property type="entry name" value="Rieske"/>
    <property type="match status" value="1"/>
</dbReference>
<evidence type="ECO:0000256" key="1">
    <source>
        <dbReference type="ARBA" id="ARBA00002494"/>
    </source>
</evidence>
<dbReference type="InterPro" id="IPR005805">
    <property type="entry name" value="Rieske_Fe-S_prot_C"/>
</dbReference>
<dbReference type="FunFam" id="2.102.10.10:FF:000016">
    <property type="entry name" value="Nitrite reductase/ring-hydroxylating ferredoxin subunit"/>
    <property type="match status" value="1"/>
</dbReference>
<dbReference type="PRINTS" id="PR00162">
    <property type="entry name" value="RIESKE"/>
</dbReference>
<evidence type="ECO:0000256" key="3">
    <source>
        <dbReference type="ARBA" id="ARBA00022714"/>
    </source>
</evidence>
<feature type="domain" description="Rieske" evidence="10">
    <location>
        <begin position="59"/>
        <end position="150"/>
    </location>
</feature>
<dbReference type="GO" id="GO:0051537">
    <property type="term" value="F:2 iron, 2 sulfur cluster binding"/>
    <property type="evidence" value="ECO:0007669"/>
    <property type="project" value="UniProtKB-KW"/>
</dbReference>
<dbReference type="GO" id="GO:0016020">
    <property type="term" value="C:membrane"/>
    <property type="evidence" value="ECO:0007669"/>
    <property type="project" value="InterPro"/>
</dbReference>
<dbReference type="NCBIfam" id="TIGR01409">
    <property type="entry name" value="TAT_signal_seq"/>
    <property type="match status" value="1"/>
</dbReference>
<keyword evidence="3" id="KW-0001">2Fe-2S</keyword>
<accession>A0A841EJV3</accession>
<evidence type="ECO:0000256" key="9">
    <source>
        <dbReference type="ARBA" id="ARBA00034078"/>
    </source>
</evidence>
<dbReference type="InterPro" id="IPR019546">
    <property type="entry name" value="TAT_signal_bac_arc"/>
</dbReference>
<dbReference type="GO" id="GO:0004497">
    <property type="term" value="F:monooxygenase activity"/>
    <property type="evidence" value="ECO:0007669"/>
    <property type="project" value="UniProtKB-ARBA"/>
</dbReference>
<comment type="cofactor">
    <cofactor evidence="9">
        <name>[2Fe-2S] cluster</name>
        <dbReference type="ChEBI" id="CHEBI:190135"/>
    </cofactor>
</comment>
<dbReference type="AlphaFoldDB" id="A0A841EJV3"/>
<dbReference type="GO" id="GO:0016705">
    <property type="term" value="F:oxidoreductase activity, acting on paired donors, with incorporation or reduction of molecular oxygen"/>
    <property type="evidence" value="ECO:0007669"/>
    <property type="project" value="UniProtKB-ARBA"/>
</dbReference>
<dbReference type="EMBL" id="JACHLY010000001">
    <property type="protein sequence ID" value="MBB6000630.1"/>
    <property type="molecule type" value="Genomic_DNA"/>
</dbReference>
<dbReference type="InterPro" id="IPR006311">
    <property type="entry name" value="TAT_signal"/>
</dbReference>
<evidence type="ECO:0000313" key="12">
    <source>
        <dbReference type="Proteomes" id="UP000578077"/>
    </source>
</evidence>
<organism evidence="11 12">
    <name type="scientific">Streptomonospora salina</name>
    <dbReference type="NCBI Taxonomy" id="104205"/>
    <lineage>
        <taxon>Bacteria</taxon>
        <taxon>Bacillati</taxon>
        <taxon>Actinomycetota</taxon>
        <taxon>Actinomycetes</taxon>
        <taxon>Streptosporangiales</taxon>
        <taxon>Nocardiopsidaceae</taxon>
        <taxon>Streptomonospora</taxon>
    </lineage>
</organism>
<name>A0A841EJV3_9ACTN</name>
<evidence type="ECO:0000256" key="7">
    <source>
        <dbReference type="ARBA" id="ARBA00023157"/>
    </source>
</evidence>
<keyword evidence="6" id="KW-0411">Iron-sulfur</keyword>
<comment type="caution">
    <text evidence="11">The sequence shown here is derived from an EMBL/GenBank/DDBJ whole genome shotgun (WGS) entry which is preliminary data.</text>
</comment>
<protein>
    <recommendedName>
        <fullName evidence="2">Cytochrome bc1 complex Rieske iron-sulfur subunit</fullName>
    </recommendedName>
    <alternativeName>
        <fullName evidence="8">Cytochrome bc1 reductase complex subunit QcrA</fullName>
    </alternativeName>
</protein>
<keyword evidence="4" id="KW-0479">Metal-binding</keyword>
<dbReference type="InterPro" id="IPR014349">
    <property type="entry name" value="Rieske_Fe-S_prot"/>
</dbReference>
<evidence type="ECO:0000313" key="11">
    <source>
        <dbReference type="EMBL" id="MBB6000630.1"/>
    </source>
</evidence>
<evidence type="ECO:0000256" key="6">
    <source>
        <dbReference type="ARBA" id="ARBA00023014"/>
    </source>
</evidence>
<dbReference type="Proteomes" id="UP000578077">
    <property type="component" value="Unassembled WGS sequence"/>
</dbReference>
<proteinExistence type="predicted"/>
<evidence type="ECO:0000256" key="8">
    <source>
        <dbReference type="ARBA" id="ARBA00029586"/>
    </source>
</evidence>